<dbReference type="GO" id="GO:0003700">
    <property type="term" value="F:DNA-binding transcription factor activity"/>
    <property type="evidence" value="ECO:0007669"/>
    <property type="project" value="InterPro"/>
</dbReference>
<dbReference type="GO" id="GO:0005634">
    <property type="term" value="C:nucleus"/>
    <property type="evidence" value="ECO:0007669"/>
    <property type="project" value="UniProtKB-SubCell"/>
</dbReference>
<evidence type="ECO:0000256" key="2">
    <source>
        <dbReference type="ARBA" id="ARBA00007163"/>
    </source>
</evidence>
<keyword evidence="5" id="KW-0804">Transcription</keyword>
<dbReference type="PANTHER" id="PTHR47416">
    <property type="entry name" value="BASIC-LEUCINE ZIPPER TRANSCRIPTION FACTOR F-RELATED"/>
    <property type="match status" value="1"/>
</dbReference>
<dbReference type="EMBL" id="NJEU01000914">
    <property type="protein sequence ID" value="PHH69588.1"/>
    <property type="molecule type" value="Genomic_DNA"/>
</dbReference>
<dbReference type="Pfam" id="PF00170">
    <property type="entry name" value="bZIP_1"/>
    <property type="match status" value="1"/>
</dbReference>
<evidence type="ECO:0000259" key="9">
    <source>
        <dbReference type="PROSITE" id="PS50217"/>
    </source>
</evidence>
<dbReference type="PROSITE" id="PS50217">
    <property type="entry name" value="BZIP"/>
    <property type="match status" value="1"/>
</dbReference>
<keyword evidence="4" id="KW-0238">DNA-binding</keyword>
<sequence>MVSHFAQQPFYRAANLTVDTSHAQQRYFDTEEKSVLDDNILDHSTVDSALEFSPPMATSRRESFAVSSALFSPKTEDWPTVDMQSLPSNNPFADQHSNTSNNPFTRLDHGQNHVFGAHTGGHWMVDHVTGSASATPFQPSYDNIPAEYEASASMFSRQLNGQGAFGNATGNVFASINGGDQSSPTSPQKDWMSSGQTSSKKTRAGSPVIRSHNDLRRGDGIRKKNARFEIPAERNLSNIDQLIAQTTDEQEIKELKQQKRLLRNRQAALDSRQRKKQHTERLEDEKKQFTVIVSELEEENSSLKAKIDQLLNEKQAYVEWADAVALEKDELIREHTIETGALRKKVNVLTEHVQRLESSSMSSAALHGSRVFPSTFDDMDDMTMTNAWENNSFLNDYAPETPAKSSVAVVAPKKQESTSTSDGDKGASQGGLLFMLFLVGAFVMSSRSTPSIPRVSEDVRAASATLLDNVFKDAGVHAQGGLQPMAPQPSGASWPQPALSRPVSGMSVAPSMLDQLGDSLTQPSEEQTNEQIFSISAAQYNGVHSQDFMNHAPQRSTSHGRKNLAAALATMRAADKQTGAAEVYTRSLLWDQIPSEVVRNFAKMLSECSNAQNEQAQCSGAT</sequence>
<dbReference type="SMART" id="SM00338">
    <property type="entry name" value="BRLZ"/>
    <property type="match status" value="1"/>
</dbReference>
<evidence type="ECO:0000313" key="11">
    <source>
        <dbReference type="Proteomes" id="UP000224854"/>
    </source>
</evidence>
<dbReference type="AlphaFoldDB" id="A0A2C5XUL3"/>
<dbReference type="Proteomes" id="UP000224854">
    <property type="component" value="Unassembled WGS sequence"/>
</dbReference>
<evidence type="ECO:0000256" key="3">
    <source>
        <dbReference type="ARBA" id="ARBA00023015"/>
    </source>
</evidence>
<proteinExistence type="inferred from homology"/>
<evidence type="ECO:0000256" key="7">
    <source>
        <dbReference type="SAM" id="Coils"/>
    </source>
</evidence>
<dbReference type="CDD" id="cd14687">
    <property type="entry name" value="bZIP_ATF2"/>
    <property type="match status" value="1"/>
</dbReference>
<evidence type="ECO:0000256" key="6">
    <source>
        <dbReference type="ARBA" id="ARBA00023242"/>
    </source>
</evidence>
<dbReference type="InterPro" id="IPR046347">
    <property type="entry name" value="bZIP_sf"/>
</dbReference>
<feature type="region of interest" description="Disordered" evidence="8">
    <location>
        <begin position="479"/>
        <end position="504"/>
    </location>
</feature>
<feature type="region of interest" description="Disordered" evidence="8">
    <location>
        <begin position="175"/>
        <end position="215"/>
    </location>
</feature>
<evidence type="ECO:0000313" key="10">
    <source>
        <dbReference type="EMBL" id="PHH69588.1"/>
    </source>
</evidence>
<feature type="coiled-coil region" evidence="7">
    <location>
        <begin position="245"/>
        <end position="313"/>
    </location>
</feature>
<feature type="domain" description="BZIP" evidence="9">
    <location>
        <begin position="254"/>
        <end position="317"/>
    </location>
</feature>
<name>A0A2C5XUL3_9HYPO</name>
<comment type="subcellular location">
    <subcellularLocation>
        <location evidence="1">Nucleus</location>
    </subcellularLocation>
</comment>
<dbReference type="GO" id="GO:0003677">
    <property type="term" value="F:DNA binding"/>
    <property type="evidence" value="ECO:0007669"/>
    <property type="project" value="UniProtKB-KW"/>
</dbReference>
<evidence type="ECO:0000256" key="8">
    <source>
        <dbReference type="SAM" id="MobiDB-lite"/>
    </source>
</evidence>
<gene>
    <name evidence="10" type="ORF">CDD82_7659</name>
</gene>
<organism evidence="10 11">
    <name type="scientific">Ophiocordyceps australis</name>
    <dbReference type="NCBI Taxonomy" id="1399860"/>
    <lineage>
        <taxon>Eukaryota</taxon>
        <taxon>Fungi</taxon>
        <taxon>Dikarya</taxon>
        <taxon>Ascomycota</taxon>
        <taxon>Pezizomycotina</taxon>
        <taxon>Sordariomycetes</taxon>
        <taxon>Hypocreomycetidae</taxon>
        <taxon>Hypocreales</taxon>
        <taxon>Ophiocordycipitaceae</taxon>
        <taxon>Ophiocordyceps</taxon>
    </lineage>
</organism>
<protein>
    <recommendedName>
        <fullName evidence="9">BZIP domain-containing protein</fullName>
    </recommendedName>
</protein>
<dbReference type="PANTHER" id="PTHR47416:SF8">
    <property type="entry name" value="BASIC-LEUCINE ZIPPER TRANSCRIPTION FACTOR E-RELATED"/>
    <property type="match status" value="1"/>
</dbReference>
<reference evidence="10 11" key="1">
    <citation type="submission" date="2017-06" db="EMBL/GenBank/DDBJ databases">
        <title>Ant-infecting Ophiocordyceps genomes reveal a high diversity of potential behavioral manipulation genes and a possible major role for enterotoxins.</title>
        <authorList>
            <person name="De Bekker C."/>
            <person name="Evans H.C."/>
            <person name="Brachmann A."/>
            <person name="Hughes D.P."/>
        </authorList>
    </citation>
    <scope>NUCLEOTIDE SEQUENCE [LARGE SCALE GENOMIC DNA]</scope>
    <source>
        <strain evidence="10 11">1348a</strain>
    </source>
</reference>
<keyword evidence="7" id="KW-0175">Coiled coil</keyword>
<dbReference type="SUPFAM" id="SSF57959">
    <property type="entry name" value="Leucine zipper domain"/>
    <property type="match status" value="1"/>
</dbReference>
<accession>A0A2C5XUL3</accession>
<evidence type="ECO:0000256" key="4">
    <source>
        <dbReference type="ARBA" id="ARBA00023125"/>
    </source>
</evidence>
<comment type="caution">
    <text evidence="10">The sequence shown here is derived from an EMBL/GenBank/DDBJ whole genome shotgun (WGS) entry which is preliminary data.</text>
</comment>
<feature type="compositionally biased region" description="Polar residues" evidence="8">
    <location>
        <begin position="175"/>
        <end position="199"/>
    </location>
</feature>
<dbReference type="OrthoDB" id="644067at2759"/>
<keyword evidence="6" id="KW-0539">Nucleus</keyword>
<keyword evidence="11" id="KW-1185">Reference proteome</keyword>
<keyword evidence="3" id="KW-0805">Transcription regulation</keyword>
<evidence type="ECO:0000256" key="5">
    <source>
        <dbReference type="ARBA" id="ARBA00023163"/>
    </source>
</evidence>
<evidence type="ECO:0000256" key="1">
    <source>
        <dbReference type="ARBA" id="ARBA00004123"/>
    </source>
</evidence>
<comment type="similarity">
    <text evidence="2">Belongs to the bZIP family.</text>
</comment>
<dbReference type="Gene3D" id="1.20.5.170">
    <property type="match status" value="1"/>
</dbReference>
<dbReference type="InterPro" id="IPR004827">
    <property type="entry name" value="bZIP"/>
</dbReference>